<dbReference type="NCBIfam" id="NF002086">
    <property type="entry name" value="PRK00915.1-3"/>
    <property type="match status" value="1"/>
</dbReference>
<dbReference type="Gene3D" id="3.20.20.70">
    <property type="entry name" value="Aldolase class I"/>
    <property type="match status" value="1"/>
</dbReference>
<dbReference type="RefSeq" id="WP_149123123.1">
    <property type="nucleotide sequence ID" value="NZ_VTFL01000005.1"/>
</dbReference>
<name>A0A7C2CR12_DICTH</name>
<dbReference type="Gene3D" id="3.30.160.270">
    <property type="match status" value="1"/>
</dbReference>
<comment type="subunit">
    <text evidence="11">Homodimer.</text>
</comment>
<evidence type="ECO:0000256" key="11">
    <source>
        <dbReference type="HAMAP-Rule" id="MF_01025"/>
    </source>
</evidence>
<dbReference type="InterPro" id="IPR005671">
    <property type="entry name" value="LeuA_bact_synth"/>
</dbReference>
<accession>A0A7C2CR12</accession>
<evidence type="ECO:0000259" key="12">
    <source>
        <dbReference type="PROSITE" id="PS50991"/>
    </source>
</evidence>
<gene>
    <name evidence="11" type="primary">leuA</name>
    <name evidence="13" type="ORF">ENU78_01080</name>
</gene>
<dbReference type="EC" id="2.3.3.13" evidence="3 11"/>
<dbReference type="GO" id="GO:0003985">
    <property type="term" value="F:acetyl-CoA C-acetyltransferase activity"/>
    <property type="evidence" value="ECO:0007669"/>
    <property type="project" value="UniProtKB-UniRule"/>
</dbReference>
<dbReference type="SUPFAM" id="SSF51569">
    <property type="entry name" value="Aldolase"/>
    <property type="match status" value="1"/>
</dbReference>
<dbReference type="InterPro" id="IPR050073">
    <property type="entry name" value="2-IPM_HCS-like"/>
</dbReference>
<comment type="similarity">
    <text evidence="2 11">Belongs to the alpha-IPM synthase/homocitrate synthase family. LeuA type 1 subfamily.</text>
</comment>
<dbReference type="EMBL" id="DTDV01000005">
    <property type="protein sequence ID" value="HGK23038.1"/>
    <property type="molecule type" value="Genomic_DNA"/>
</dbReference>
<feature type="binding site" evidence="11">
    <location>
        <position position="237"/>
    </location>
    <ligand>
        <name>Mn(2+)</name>
        <dbReference type="ChEBI" id="CHEBI:29035"/>
    </ligand>
</feature>
<dbReference type="AlphaFoldDB" id="A0A7C2CR12"/>
<dbReference type="FunFam" id="1.10.238.260:FF:000001">
    <property type="entry name" value="2-isopropylmalate synthase"/>
    <property type="match status" value="1"/>
</dbReference>
<evidence type="ECO:0000256" key="6">
    <source>
        <dbReference type="ARBA" id="ARBA00022605"/>
    </source>
</evidence>
<evidence type="ECO:0000256" key="10">
    <source>
        <dbReference type="ARBA" id="ARBA00023304"/>
    </source>
</evidence>
<evidence type="ECO:0000256" key="7">
    <source>
        <dbReference type="ARBA" id="ARBA00022679"/>
    </source>
</evidence>
<comment type="cofactor">
    <cofactor evidence="11">
        <name>Mn(2+)</name>
        <dbReference type="ChEBI" id="CHEBI:29035"/>
    </cofactor>
</comment>
<dbReference type="InterPro" id="IPR036230">
    <property type="entry name" value="LeuA_allosteric_dom_sf"/>
</dbReference>
<dbReference type="Pfam" id="PF22617">
    <property type="entry name" value="HCS_D2"/>
    <property type="match status" value="1"/>
</dbReference>
<keyword evidence="10 11" id="KW-0100">Branched-chain amino acid biosynthesis</keyword>
<dbReference type="SMART" id="SM00917">
    <property type="entry name" value="LeuA_dimer"/>
    <property type="match status" value="1"/>
</dbReference>
<feature type="domain" description="Pyruvate carboxyltransferase" evidence="12">
    <location>
        <begin position="4"/>
        <end position="264"/>
    </location>
</feature>
<dbReference type="Pfam" id="PF00682">
    <property type="entry name" value="HMGL-like"/>
    <property type="match status" value="1"/>
</dbReference>
<evidence type="ECO:0000256" key="1">
    <source>
        <dbReference type="ARBA" id="ARBA00004689"/>
    </source>
</evidence>
<keyword evidence="6 11" id="KW-0028">Amino-acid biosynthesis</keyword>
<dbReference type="InterPro" id="IPR013709">
    <property type="entry name" value="2-isopropylmalate_synth_dimer"/>
</dbReference>
<dbReference type="UniPathway" id="UPA00048">
    <property type="reaction ID" value="UER00070"/>
</dbReference>
<dbReference type="InterPro" id="IPR000891">
    <property type="entry name" value="PYR_CT"/>
</dbReference>
<keyword evidence="13" id="KW-0012">Acyltransferase</keyword>
<feature type="binding site" evidence="11">
    <location>
        <position position="13"/>
    </location>
    <ligand>
        <name>Mn(2+)</name>
        <dbReference type="ChEBI" id="CHEBI:29035"/>
    </ligand>
</feature>
<dbReference type="GO" id="GO:0003852">
    <property type="term" value="F:2-isopropylmalate synthase activity"/>
    <property type="evidence" value="ECO:0007669"/>
    <property type="project" value="UniProtKB-UniRule"/>
</dbReference>
<feature type="binding site" evidence="11">
    <location>
        <position position="201"/>
    </location>
    <ligand>
        <name>Mn(2+)</name>
        <dbReference type="ChEBI" id="CHEBI:29035"/>
    </ligand>
</feature>
<evidence type="ECO:0000256" key="2">
    <source>
        <dbReference type="ARBA" id="ARBA00009396"/>
    </source>
</evidence>
<dbReference type="HAMAP" id="MF_01025">
    <property type="entry name" value="LeuA_type1"/>
    <property type="match status" value="1"/>
</dbReference>
<dbReference type="GO" id="GO:0030145">
    <property type="term" value="F:manganese ion binding"/>
    <property type="evidence" value="ECO:0007669"/>
    <property type="project" value="UniProtKB-UniRule"/>
</dbReference>
<reference evidence="13" key="1">
    <citation type="journal article" date="2020" name="mSystems">
        <title>Genome- and Community-Level Interaction Insights into Carbon Utilization and Element Cycling Functions of Hydrothermarchaeota in Hydrothermal Sediment.</title>
        <authorList>
            <person name="Zhou Z."/>
            <person name="Liu Y."/>
            <person name="Xu W."/>
            <person name="Pan J."/>
            <person name="Luo Z.H."/>
            <person name="Li M."/>
        </authorList>
    </citation>
    <scope>NUCLEOTIDE SEQUENCE [LARGE SCALE GENOMIC DNA]</scope>
    <source>
        <strain evidence="13">SpSt-70</strain>
    </source>
</reference>
<feature type="binding site" evidence="11">
    <location>
        <position position="203"/>
    </location>
    <ligand>
        <name>Mn(2+)</name>
        <dbReference type="ChEBI" id="CHEBI:29035"/>
    </ligand>
</feature>
<dbReference type="CDD" id="cd07940">
    <property type="entry name" value="DRE_TIM_IPMS"/>
    <property type="match status" value="1"/>
</dbReference>
<dbReference type="Gene3D" id="1.10.238.260">
    <property type="match status" value="1"/>
</dbReference>
<dbReference type="InterPro" id="IPR002034">
    <property type="entry name" value="AIPM/Hcit_synth_CS"/>
</dbReference>
<dbReference type="InterPro" id="IPR013785">
    <property type="entry name" value="Aldolase_TIM"/>
</dbReference>
<keyword evidence="9 11" id="KW-0464">Manganese</keyword>
<comment type="catalytic activity">
    <reaction evidence="11">
        <text>3-methyl-2-oxobutanoate + acetyl-CoA + H2O = (2S)-2-isopropylmalate + CoA + H(+)</text>
        <dbReference type="Rhea" id="RHEA:21524"/>
        <dbReference type="ChEBI" id="CHEBI:1178"/>
        <dbReference type="ChEBI" id="CHEBI:11851"/>
        <dbReference type="ChEBI" id="CHEBI:15377"/>
        <dbReference type="ChEBI" id="CHEBI:15378"/>
        <dbReference type="ChEBI" id="CHEBI:57287"/>
        <dbReference type="ChEBI" id="CHEBI:57288"/>
        <dbReference type="EC" id="2.3.3.13"/>
    </reaction>
</comment>
<dbReference type="GO" id="GO:0005737">
    <property type="term" value="C:cytoplasm"/>
    <property type="evidence" value="ECO:0007669"/>
    <property type="project" value="UniProtKB-UniRule"/>
</dbReference>
<dbReference type="PROSITE" id="PS50991">
    <property type="entry name" value="PYR_CT"/>
    <property type="match status" value="1"/>
</dbReference>
<dbReference type="NCBIfam" id="NF002085">
    <property type="entry name" value="PRK00915.1-2"/>
    <property type="match status" value="1"/>
</dbReference>
<feature type="region of interest" description="Regulatory domain" evidence="11">
    <location>
        <begin position="388"/>
        <end position="503"/>
    </location>
</feature>
<evidence type="ECO:0000313" key="13">
    <source>
        <dbReference type="EMBL" id="HGK23038.1"/>
    </source>
</evidence>
<dbReference type="FunFam" id="3.30.160.270:FF:000003">
    <property type="entry name" value="2-isopropylmalate synthase"/>
    <property type="match status" value="1"/>
</dbReference>
<proteinExistence type="inferred from homology"/>
<protein>
    <recommendedName>
        <fullName evidence="4 11">2-isopropylmalate synthase</fullName>
        <ecNumber evidence="3 11">2.3.3.13</ecNumber>
    </recommendedName>
    <alternativeName>
        <fullName evidence="11">Alpha-IPM synthase</fullName>
    </alternativeName>
    <alternativeName>
        <fullName evidence="11">Alpha-isopropylmalate synthase</fullName>
    </alternativeName>
</protein>
<comment type="caution">
    <text evidence="13">The sequence shown here is derived from an EMBL/GenBank/DDBJ whole genome shotgun (WGS) entry which is preliminary data.</text>
</comment>
<dbReference type="GO" id="GO:0009098">
    <property type="term" value="P:L-leucine biosynthetic process"/>
    <property type="evidence" value="ECO:0007669"/>
    <property type="project" value="UniProtKB-UniRule"/>
</dbReference>
<evidence type="ECO:0000256" key="4">
    <source>
        <dbReference type="ARBA" id="ARBA00018198"/>
    </source>
</evidence>
<sequence length="503" mass="55067">MTKLYIFDTTLRDGEQTPGVNLNKEEKLEIAKQLAKLNVDIIEAGFPIASPGEFEAVKTIAENVKGPVIAALARAIPMDIDRAWEAIKYSESPRIHTFIATSDIHIEKKLKKTRDEVLEQAVSAVKYAKRYCSDVEFSAEDAVRSDFNFLVKIFEAVIDAGATVINVPDTVGYALPWEFGDLIRRLKENIKNIDKAIVSVHCHNDLGLATANSLSAIVNGAEQVECTINGLGERAGNAAMEEIVMAIKVRRLPFEVGIKTEEIYKTSKLVSNLTGIVIQPNKAIVGENAFAHESGIHQHGVIQDPSTYEIIDPKMIGIPESKIVLGKHSGKHAFEKRLQELGYSLPPEQLEEAFKKFKELADKKKEITDKDIEALVSNQIKLVPEYYRLVHLQVVSGIGIVPTATIIISEDGEEIKTVEIGNGPVDAVYKAIAKAIKIPHSLEDFSLKSVTGGTDALGEAMVKLSDKDGNIYVGRATSTDIVEASALAYLRALNQLVMLKGKG</sequence>
<evidence type="ECO:0000256" key="8">
    <source>
        <dbReference type="ARBA" id="ARBA00022723"/>
    </source>
</evidence>
<keyword evidence="7 11" id="KW-0808">Transferase</keyword>
<dbReference type="SUPFAM" id="SSF110921">
    <property type="entry name" value="2-isopropylmalate synthase LeuA, allosteric (dimerisation) domain"/>
    <property type="match status" value="1"/>
</dbReference>
<dbReference type="Pfam" id="PF08502">
    <property type="entry name" value="LeuA_dimer"/>
    <property type="match status" value="1"/>
</dbReference>
<keyword evidence="8 11" id="KW-0479">Metal-binding</keyword>
<comment type="pathway">
    <text evidence="1 11">Amino-acid biosynthesis; L-leucine biosynthesis; L-leucine from 3-methyl-2-oxobutanoate: step 1/4.</text>
</comment>
<evidence type="ECO:0000256" key="3">
    <source>
        <dbReference type="ARBA" id="ARBA00012973"/>
    </source>
</evidence>
<keyword evidence="11" id="KW-0963">Cytoplasm</keyword>
<comment type="function">
    <text evidence="11">Catalyzes the condensation of the acetyl group of acetyl-CoA with 3-methyl-2-oxobutanoate (2-ketoisovalerate) to form 3-carboxy-3-hydroxy-4-methylpentanoate (2-isopropylmalate).</text>
</comment>
<keyword evidence="5 11" id="KW-0432">Leucine biosynthesis</keyword>
<dbReference type="InterPro" id="IPR054691">
    <property type="entry name" value="LeuA/HCS_post-cat"/>
</dbReference>
<dbReference type="PANTHER" id="PTHR10277:SF9">
    <property type="entry name" value="2-ISOPROPYLMALATE SYNTHASE 1, CHLOROPLASTIC-RELATED"/>
    <property type="match status" value="1"/>
</dbReference>
<dbReference type="PROSITE" id="PS00816">
    <property type="entry name" value="AIPM_HOMOCIT_SYNTH_2"/>
    <property type="match status" value="1"/>
</dbReference>
<dbReference type="NCBIfam" id="TIGR00973">
    <property type="entry name" value="leuA_bact"/>
    <property type="match status" value="1"/>
</dbReference>
<dbReference type="FunFam" id="3.20.20.70:FF:000010">
    <property type="entry name" value="2-isopropylmalate synthase"/>
    <property type="match status" value="1"/>
</dbReference>
<dbReference type="PANTHER" id="PTHR10277">
    <property type="entry name" value="HOMOCITRATE SYNTHASE-RELATED"/>
    <property type="match status" value="1"/>
</dbReference>
<dbReference type="PROSITE" id="PS00815">
    <property type="entry name" value="AIPM_HOMOCIT_SYNTH_1"/>
    <property type="match status" value="1"/>
</dbReference>
<evidence type="ECO:0000256" key="5">
    <source>
        <dbReference type="ARBA" id="ARBA00022430"/>
    </source>
</evidence>
<evidence type="ECO:0000256" key="9">
    <source>
        <dbReference type="ARBA" id="ARBA00023211"/>
    </source>
</evidence>
<organism evidence="13">
    <name type="scientific">Dictyoglomus thermophilum</name>
    <dbReference type="NCBI Taxonomy" id="14"/>
    <lineage>
        <taxon>Bacteria</taxon>
        <taxon>Pseudomonadati</taxon>
        <taxon>Dictyoglomota</taxon>
        <taxon>Dictyoglomia</taxon>
        <taxon>Dictyoglomales</taxon>
        <taxon>Dictyoglomaceae</taxon>
        <taxon>Dictyoglomus</taxon>
    </lineage>
</organism>